<evidence type="ECO:0000313" key="4">
    <source>
        <dbReference type="Proteomes" id="UP000178759"/>
    </source>
</evidence>
<dbReference type="EMBL" id="MFJV01000001">
    <property type="protein sequence ID" value="OGG24223.1"/>
    <property type="molecule type" value="Genomic_DNA"/>
</dbReference>
<gene>
    <name evidence="3" type="ORF">A3A79_03475</name>
</gene>
<name>A0A1F6AIH6_9BACT</name>
<accession>A0A1F6AIH6</accession>
<evidence type="ECO:0000256" key="1">
    <source>
        <dbReference type="SAM" id="Phobius"/>
    </source>
</evidence>
<dbReference type="InterPro" id="IPR027392">
    <property type="entry name" value="TF_Znf"/>
</dbReference>
<evidence type="ECO:0000313" key="3">
    <source>
        <dbReference type="EMBL" id="OGG24223.1"/>
    </source>
</evidence>
<protein>
    <recommendedName>
        <fullName evidence="2">Transcription factor zinc-finger domain-containing protein</fullName>
    </recommendedName>
</protein>
<dbReference type="GO" id="GO:0046872">
    <property type="term" value="F:metal ion binding"/>
    <property type="evidence" value="ECO:0007669"/>
    <property type="project" value="InterPro"/>
</dbReference>
<keyword evidence="1" id="KW-1133">Transmembrane helix</keyword>
<dbReference type="GO" id="GO:0003993">
    <property type="term" value="F:acid phosphatase activity"/>
    <property type="evidence" value="ECO:0007669"/>
    <property type="project" value="InterPro"/>
</dbReference>
<keyword evidence="1" id="KW-0812">Transmembrane</keyword>
<dbReference type="SUPFAM" id="SSF49363">
    <property type="entry name" value="Purple acid phosphatase, N-terminal domain"/>
    <property type="match status" value="1"/>
</dbReference>
<reference evidence="3 4" key="1">
    <citation type="journal article" date="2016" name="Nat. Commun.">
        <title>Thousands of microbial genomes shed light on interconnected biogeochemical processes in an aquifer system.</title>
        <authorList>
            <person name="Anantharaman K."/>
            <person name="Brown C.T."/>
            <person name="Hug L.A."/>
            <person name="Sharon I."/>
            <person name="Castelle C.J."/>
            <person name="Probst A.J."/>
            <person name="Thomas B.C."/>
            <person name="Singh A."/>
            <person name="Wilkins M.J."/>
            <person name="Karaoz U."/>
            <person name="Brodie E.L."/>
            <person name="Williams K.H."/>
            <person name="Hubbard S.S."/>
            <person name="Banfield J.F."/>
        </authorList>
    </citation>
    <scope>NUCLEOTIDE SEQUENCE [LARGE SCALE GENOMIC DNA]</scope>
</reference>
<keyword evidence="1" id="KW-0472">Membrane</keyword>
<comment type="caution">
    <text evidence="3">The sequence shown here is derived from an EMBL/GenBank/DDBJ whole genome shotgun (WGS) entry which is preliminary data.</text>
</comment>
<dbReference type="Gene3D" id="2.60.40.380">
    <property type="entry name" value="Purple acid phosphatase-like, N-terminal"/>
    <property type="match status" value="1"/>
</dbReference>
<dbReference type="InterPro" id="IPR008963">
    <property type="entry name" value="Purple_acid_Pase-like_N"/>
</dbReference>
<dbReference type="AlphaFoldDB" id="A0A1F6AIH6"/>
<dbReference type="CDD" id="cd00063">
    <property type="entry name" value="FN3"/>
    <property type="match status" value="1"/>
</dbReference>
<evidence type="ECO:0000259" key="2">
    <source>
        <dbReference type="Pfam" id="PF13453"/>
    </source>
</evidence>
<proteinExistence type="predicted"/>
<organism evidence="3 4">
    <name type="scientific">Candidatus Gottesmanbacteria bacterium RIFCSPLOWO2_01_FULL_43_11b</name>
    <dbReference type="NCBI Taxonomy" id="1798392"/>
    <lineage>
        <taxon>Bacteria</taxon>
        <taxon>Candidatus Gottesmaniibacteriota</taxon>
    </lineage>
</organism>
<dbReference type="Proteomes" id="UP000178759">
    <property type="component" value="Unassembled WGS sequence"/>
</dbReference>
<dbReference type="InterPro" id="IPR003961">
    <property type="entry name" value="FN3_dom"/>
</dbReference>
<feature type="domain" description="Transcription factor zinc-finger" evidence="2">
    <location>
        <begin position="56"/>
        <end position="98"/>
    </location>
</feature>
<sequence length="235" mass="26212">MMVITLGTTPKVKLDACSYCGGVWTDQSETNFLQQSDLAALPHTANTIRNPNSRLCPKDQTVLVRFRSESVPDDVTVFRCETCGGNWFPNGNLKRFKRAQSVKLSFFKTWHIPLPSAYAILLPIFLIVIITGGLFITVKSIQEQQQLESQARGLVGKPVVRTISPTEVYITFTTQKPVAASLTYWTTTLKNTVVVNAQPQTSHTVRLSALSPKTTYSYQITLDSVQTEIFTFTTK</sequence>
<feature type="transmembrane region" description="Helical" evidence="1">
    <location>
        <begin position="117"/>
        <end position="138"/>
    </location>
</feature>
<dbReference type="Pfam" id="PF13453">
    <property type="entry name" value="Zn_ribbon_TFIIB"/>
    <property type="match status" value="1"/>
</dbReference>